<evidence type="ECO:0000313" key="12">
    <source>
        <dbReference type="EMBL" id="CEF57406.1"/>
    </source>
</evidence>
<keyword evidence="6" id="KW-0238">DNA-binding</keyword>
<accession>A0A0U5BM54</accession>
<feature type="domain" description="Probable transposase IS891/IS1136/IS1341" evidence="9">
    <location>
        <begin position="171"/>
        <end position="282"/>
    </location>
</feature>
<organism evidence="12 14">
    <name type="scientific">Acetobacter ghanensis</name>
    <dbReference type="NCBI Taxonomy" id="431306"/>
    <lineage>
        <taxon>Bacteria</taxon>
        <taxon>Pseudomonadati</taxon>
        <taxon>Pseudomonadota</taxon>
        <taxon>Alphaproteobacteria</taxon>
        <taxon>Acetobacterales</taxon>
        <taxon>Acetobacteraceae</taxon>
        <taxon>Acetobacter</taxon>
    </lineage>
</organism>
<evidence type="ECO:0000256" key="7">
    <source>
        <dbReference type="ARBA" id="ARBA00023172"/>
    </source>
</evidence>
<dbReference type="NCBIfam" id="TIGR01766">
    <property type="entry name" value="IS200/IS605 family accessory protein TnpB-like domain"/>
    <property type="match status" value="1"/>
</dbReference>
<evidence type="ECO:0000259" key="10">
    <source>
        <dbReference type="Pfam" id="PF07282"/>
    </source>
</evidence>
<evidence type="ECO:0000256" key="2">
    <source>
        <dbReference type="ARBA" id="ARBA00011044"/>
    </source>
</evidence>
<feature type="domain" description="Cas12f1-like TNB" evidence="10">
    <location>
        <begin position="311"/>
        <end position="377"/>
    </location>
</feature>
<dbReference type="EMBL" id="LN609303">
    <property type="protein sequence ID" value="CEF57406.1"/>
    <property type="molecule type" value="Genomic_DNA"/>
</dbReference>
<evidence type="ECO:0000256" key="1">
    <source>
        <dbReference type="ARBA" id="ARBA00008761"/>
    </source>
</evidence>
<geneLocation type="plasmid" evidence="14">
    <name>1P</name>
</geneLocation>
<dbReference type="NCBIfam" id="NF040570">
    <property type="entry name" value="guided_TnpB"/>
    <property type="match status" value="1"/>
</dbReference>
<keyword evidence="7" id="KW-0233">DNA recombination</keyword>
<keyword evidence="4" id="KW-0479">Metal-binding</keyword>
<evidence type="ECO:0000256" key="6">
    <source>
        <dbReference type="ARBA" id="ARBA00023125"/>
    </source>
</evidence>
<name>A0A0U5BM54_9PROT</name>
<protein>
    <submittedName>
        <fullName evidence="12 13">Transposase</fullName>
    </submittedName>
</protein>
<evidence type="ECO:0000313" key="15">
    <source>
        <dbReference type="Proteomes" id="UP000657200"/>
    </source>
</evidence>
<dbReference type="AlphaFoldDB" id="A0A0U5BM54"/>
<dbReference type="Pfam" id="PF12323">
    <property type="entry name" value="HTH_OrfB_IS605"/>
    <property type="match status" value="1"/>
</dbReference>
<evidence type="ECO:0000256" key="3">
    <source>
        <dbReference type="ARBA" id="ARBA00022578"/>
    </source>
</evidence>
<reference evidence="14" key="1">
    <citation type="submission" date="2014-09" db="EMBL/GenBank/DDBJ databases">
        <authorList>
            <person name="Illeghems K.G."/>
        </authorList>
    </citation>
    <scope>NUCLEOTIDE SEQUENCE [LARGE SCALE GENOMIC DNA]</scope>
    <source>
        <strain evidence="14">LMG 23848T</strain>
        <plasmid evidence="14">1P</plasmid>
    </source>
</reference>
<dbReference type="InterPro" id="IPR001959">
    <property type="entry name" value="Transposase"/>
</dbReference>
<reference evidence="12" key="2">
    <citation type="submission" date="2014-09" db="EMBL/GenBank/DDBJ databases">
        <authorList>
            <person name="Magalhaes I.L.F."/>
            <person name="Oliveira U."/>
            <person name="Santos F.R."/>
            <person name="Vidigal T.H.D.A."/>
            <person name="Brescovit A.D."/>
            <person name="Santos A.J."/>
        </authorList>
    </citation>
    <scope>NUCLEOTIDE SEQUENCE</scope>
    <source>
        <strain evidence="12">LMG 23848T</strain>
    </source>
</reference>
<proteinExistence type="inferred from homology"/>
<comment type="similarity">
    <text evidence="2">In the N-terminal section; belongs to the transposase 2 family.</text>
</comment>
<dbReference type="Pfam" id="PF07282">
    <property type="entry name" value="Cas12f1-like_TNB"/>
    <property type="match status" value="1"/>
</dbReference>
<dbReference type="PANTHER" id="PTHR30405:SF25">
    <property type="entry name" value="RNA-GUIDED DNA ENDONUCLEASE INSQ-RELATED"/>
    <property type="match status" value="1"/>
</dbReference>
<dbReference type="InterPro" id="IPR051399">
    <property type="entry name" value="RNA-guided_DNA_endo/Transpos"/>
</dbReference>
<dbReference type="PATRIC" id="fig|431306.5.peg.2831"/>
<dbReference type="Proteomes" id="UP000657200">
    <property type="component" value="Unassembled WGS sequence"/>
</dbReference>
<dbReference type="GO" id="GO:0006310">
    <property type="term" value="P:DNA recombination"/>
    <property type="evidence" value="ECO:0007669"/>
    <property type="project" value="UniProtKB-KW"/>
</dbReference>
<keyword evidence="3" id="KW-0815">Transposition</keyword>
<evidence type="ECO:0000256" key="8">
    <source>
        <dbReference type="SAM" id="MobiDB-lite"/>
    </source>
</evidence>
<gene>
    <name evidence="12" type="ORF">AGA_1P100</name>
    <name evidence="13" type="ORF">GOB80_13010</name>
</gene>
<evidence type="ECO:0000313" key="14">
    <source>
        <dbReference type="Proteomes" id="UP000068250"/>
    </source>
</evidence>
<keyword evidence="15" id="KW-1185">Reference proteome</keyword>
<comment type="similarity">
    <text evidence="1">In the C-terminal section; belongs to the transposase 35 family.</text>
</comment>
<dbReference type="GO" id="GO:0046872">
    <property type="term" value="F:metal ion binding"/>
    <property type="evidence" value="ECO:0007669"/>
    <property type="project" value="UniProtKB-KW"/>
</dbReference>
<reference evidence="13 15" key="3">
    <citation type="journal article" date="2020" name="Int. J. Syst. Evol. Microbiol.">
        <title>Novel acetic acid bacteria from cider fermentations: Acetobacter conturbans sp. nov. and Acetobacter fallax sp. nov.</title>
        <authorList>
            <person name="Sombolestani A.S."/>
            <person name="Cleenwerck I."/>
            <person name="Cnockaert M."/>
            <person name="Borremans W."/>
            <person name="Wieme A.D."/>
            <person name="De Vuyst L."/>
            <person name="Vandamme P."/>
        </authorList>
    </citation>
    <scope>NUCLEOTIDE SEQUENCE [LARGE SCALE GENOMIC DNA]</scope>
    <source>
        <strain evidence="13 15">LMG 23848</strain>
    </source>
</reference>
<dbReference type="PANTHER" id="PTHR30405">
    <property type="entry name" value="TRANSPOSASE"/>
    <property type="match status" value="1"/>
</dbReference>
<evidence type="ECO:0000313" key="13">
    <source>
        <dbReference type="EMBL" id="NHO40568.1"/>
    </source>
</evidence>
<evidence type="ECO:0000259" key="11">
    <source>
        <dbReference type="Pfam" id="PF12323"/>
    </source>
</evidence>
<dbReference type="Pfam" id="PF01385">
    <property type="entry name" value="OrfB_IS605"/>
    <property type="match status" value="1"/>
</dbReference>
<evidence type="ECO:0000256" key="4">
    <source>
        <dbReference type="ARBA" id="ARBA00022723"/>
    </source>
</evidence>
<evidence type="ECO:0000256" key="5">
    <source>
        <dbReference type="ARBA" id="ARBA00022833"/>
    </source>
</evidence>
<sequence length="406" mass="45696">MIQRKANIYRLYPDAEQRLALARIAGACRAVYNLALEQRRDWWQRHKDRTGKSISFAGQCRELTDLRRDVDWLREAPIHPLQQALRDLDRAYQSFFSGRSGYPSPRRKGQHDSFRFPDPASLRVERTGKKTGRIKLPKLGWVAFRGWYALPGMIRNITLSRRAGQWFASVQWEREVEGPVPSGLPAVGIDMGVAVFAAMSDGETVAPGNFGKKTLRALRKAQRAVSRKKKGSANRRKAVRRVQTLHDRVANARKDFLHKLSTTIAKNHGTVVVEALQVRNMSVSAKGTAEQPGRNVRQKAGLNRSILDQGWRMFRTLLEYKLEERGGRLIEVPAAYTSQTCSGCGRVDPASRASQARFVCTTCGHTENADINAAKNILRRADCPLKPVEGHRIRRPVEAGSIRRAA</sequence>
<evidence type="ECO:0000259" key="9">
    <source>
        <dbReference type="Pfam" id="PF01385"/>
    </source>
</evidence>
<dbReference type="GO" id="GO:0032196">
    <property type="term" value="P:transposition"/>
    <property type="evidence" value="ECO:0007669"/>
    <property type="project" value="UniProtKB-KW"/>
</dbReference>
<dbReference type="EMBL" id="WOTE01000023">
    <property type="protein sequence ID" value="NHO40568.1"/>
    <property type="molecule type" value="Genomic_DNA"/>
</dbReference>
<dbReference type="Proteomes" id="UP000068250">
    <property type="component" value="Plasmid 1P"/>
</dbReference>
<dbReference type="InterPro" id="IPR010095">
    <property type="entry name" value="Cas12f1-like_TNB"/>
</dbReference>
<dbReference type="GO" id="GO:0003677">
    <property type="term" value="F:DNA binding"/>
    <property type="evidence" value="ECO:0007669"/>
    <property type="project" value="UniProtKB-KW"/>
</dbReference>
<keyword evidence="5" id="KW-0862">Zinc</keyword>
<feature type="region of interest" description="Disordered" evidence="8">
    <location>
        <begin position="97"/>
        <end position="118"/>
    </location>
</feature>
<dbReference type="RefSeq" id="WP_059024950.1">
    <property type="nucleotide sequence ID" value="NZ_LN609303.1"/>
</dbReference>
<dbReference type="InterPro" id="IPR021027">
    <property type="entry name" value="Transposase_put_HTH"/>
</dbReference>
<dbReference type="OrthoDB" id="7867060at2"/>
<feature type="domain" description="Transposase putative helix-turn-helix" evidence="11">
    <location>
        <begin position="1"/>
        <end position="47"/>
    </location>
</feature>